<accession>A0ABT0XMK3</accession>
<reference evidence="2" key="1">
    <citation type="submission" date="2022-06" db="EMBL/GenBank/DDBJ databases">
        <title>Alkalicoccobacillus porphyridii sp. nov., isolated from a marine red alga, Porphyridium purpureum and reclassification of Shouchella plakortidis and Shouchella gibsonii as Alkalicoccobacillus plakortidis comb. nov. and Alkalicoccobacillus gibsonii comb. nov.</title>
        <authorList>
            <person name="Kim K.H."/>
            <person name="Lee J.K."/>
            <person name="Han D.M."/>
            <person name="Baek J.H."/>
            <person name="Jeon C.O."/>
        </authorList>
    </citation>
    <scope>NUCLEOTIDE SEQUENCE</scope>
    <source>
        <strain evidence="2">DSM 19153</strain>
    </source>
</reference>
<protein>
    <submittedName>
        <fullName evidence="2">DUF5702 domain-containing protein</fullName>
    </submittedName>
</protein>
<dbReference type="RefSeq" id="WP_251610604.1">
    <property type="nucleotide sequence ID" value="NZ_JAMQJY010000003.1"/>
</dbReference>
<gene>
    <name evidence="2" type="ORF">NDM98_17955</name>
</gene>
<name>A0ABT0XMK3_9BACI</name>
<dbReference type="InterPro" id="IPR043756">
    <property type="entry name" value="DUF5702"/>
</dbReference>
<comment type="caution">
    <text evidence="2">The sequence shown here is derived from an EMBL/GenBank/DDBJ whole genome shotgun (WGS) entry which is preliminary data.</text>
</comment>
<proteinExistence type="predicted"/>
<dbReference type="EMBL" id="JAMQJY010000003">
    <property type="protein sequence ID" value="MCM2677126.1"/>
    <property type="molecule type" value="Genomic_DNA"/>
</dbReference>
<evidence type="ECO:0000256" key="1">
    <source>
        <dbReference type="SAM" id="Coils"/>
    </source>
</evidence>
<dbReference type="Pfam" id="PF18960">
    <property type="entry name" value="DUF5702"/>
    <property type="match status" value="1"/>
</dbReference>
<evidence type="ECO:0000313" key="3">
    <source>
        <dbReference type="Proteomes" id="UP001203665"/>
    </source>
</evidence>
<organism evidence="2 3">
    <name type="scientific">Alkalicoccobacillus plakortidis</name>
    <dbReference type="NCBI Taxonomy" id="444060"/>
    <lineage>
        <taxon>Bacteria</taxon>
        <taxon>Bacillati</taxon>
        <taxon>Bacillota</taxon>
        <taxon>Bacilli</taxon>
        <taxon>Bacillales</taxon>
        <taxon>Bacillaceae</taxon>
        <taxon>Alkalicoccobacillus</taxon>
    </lineage>
</organism>
<sequence>MAENQAVDASGAAEGLNGAIEALEELILEDEYFTNVEEPLDAAIYLTLTDRGGDALDKFLKEKLQEIQSGRLEQTLLSALHISTIDGKVEDFIKAKDFMEDVITATNNIPELKEEEGVEAKENEAKTEFNKAKKQIEEFTGLVVDFNNYAQLKERESRYIEFAENEIEQKELKTETKEDLADSSMNIVDLIFGSIGDVLINGRDRAYINEYIMMRFNHHKFTSRGLKAGGSTESEIEYILYGQPTPQLNVGAALGELYAFRFAVNFIEAFTDDFVRKSGKFILLFATAYALIETTRDFAEIMNDRPINFIDVGKGRDFMTGYGDYLRLFLFVHPNGNKMQRTLARIDQKTGNDLTKTATYIEGEVEASVELWFLPGVADMLGKTGILDGQMNGNEFRIRKKAIYSY</sequence>
<keyword evidence="3" id="KW-1185">Reference proteome</keyword>
<keyword evidence="1" id="KW-0175">Coiled coil</keyword>
<dbReference type="Proteomes" id="UP001203665">
    <property type="component" value="Unassembled WGS sequence"/>
</dbReference>
<evidence type="ECO:0000313" key="2">
    <source>
        <dbReference type="EMBL" id="MCM2677126.1"/>
    </source>
</evidence>
<feature type="coiled-coil region" evidence="1">
    <location>
        <begin position="153"/>
        <end position="180"/>
    </location>
</feature>